<keyword evidence="1" id="KW-0862">Zinc</keyword>
<keyword evidence="1" id="KW-0479">Metal-binding</keyword>
<keyword evidence="2" id="KW-0472">Membrane</keyword>
<comment type="caution">
    <text evidence="4">The sequence shown here is derived from an EMBL/GenBank/DDBJ whole genome shotgun (WGS) entry which is preliminary data.</text>
</comment>
<dbReference type="OMA" id="WALPIMI"/>
<dbReference type="Proteomes" id="UP000825935">
    <property type="component" value="Chromosome 10"/>
</dbReference>
<sequence>MSYLLTVSMDCLFTVWFVMSDMWTFEEAESPACTLVAACRLVFLGIVIGFFVKWALPIMIFSILLYCAPALVRTLLSHNNTSYEDEDRFELEYGKMCGKSSAFDAIINTLPSRIHTEPSLSSRSLSAGLSNSQELIFCCICLTPYKEGAVLRDLPCTHTFHMFCIDKWLRMSATCPLCKKDMKPQTYVDDYFI</sequence>
<keyword evidence="1" id="KW-0863">Zinc-finger</keyword>
<dbReference type="InterPro" id="IPR001841">
    <property type="entry name" value="Znf_RING"/>
</dbReference>
<dbReference type="PROSITE" id="PS50089">
    <property type="entry name" value="ZF_RING_2"/>
    <property type="match status" value="1"/>
</dbReference>
<dbReference type="PANTHER" id="PTHR46225:SF19">
    <property type="entry name" value="RING-TYPE DOMAIN-CONTAINING PROTEIN"/>
    <property type="match status" value="1"/>
</dbReference>
<proteinExistence type="predicted"/>
<organism evidence="4 5">
    <name type="scientific">Ceratopteris richardii</name>
    <name type="common">Triangle waterfern</name>
    <dbReference type="NCBI Taxonomy" id="49495"/>
    <lineage>
        <taxon>Eukaryota</taxon>
        <taxon>Viridiplantae</taxon>
        <taxon>Streptophyta</taxon>
        <taxon>Embryophyta</taxon>
        <taxon>Tracheophyta</taxon>
        <taxon>Polypodiopsida</taxon>
        <taxon>Polypodiidae</taxon>
        <taxon>Polypodiales</taxon>
        <taxon>Pteridineae</taxon>
        <taxon>Pteridaceae</taxon>
        <taxon>Parkerioideae</taxon>
        <taxon>Ceratopteris</taxon>
    </lineage>
</organism>
<dbReference type="SMART" id="SM00184">
    <property type="entry name" value="RING"/>
    <property type="match status" value="1"/>
</dbReference>
<evidence type="ECO:0000256" key="2">
    <source>
        <dbReference type="SAM" id="Phobius"/>
    </source>
</evidence>
<feature type="transmembrane region" description="Helical" evidence="2">
    <location>
        <begin position="32"/>
        <end position="52"/>
    </location>
</feature>
<name>A0A8T2TYP3_CERRI</name>
<dbReference type="Pfam" id="PF13639">
    <property type="entry name" value="zf-RING_2"/>
    <property type="match status" value="1"/>
</dbReference>
<evidence type="ECO:0000256" key="1">
    <source>
        <dbReference type="PROSITE-ProRule" id="PRU00175"/>
    </source>
</evidence>
<evidence type="ECO:0000259" key="3">
    <source>
        <dbReference type="PROSITE" id="PS50089"/>
    </source>
</evidence>
<evidence type="ECO:0000313" key="4">
    <source>
        <dbReference type="EMBL" id="KAH7428052.1"/>
    </source>
</evidence>
<evidence type="ECO:0000313" key="5">
    <source>
        <dbReference type="Proteomes" id="UP000825935"/>
    </source>
</evidence>
<gene>
    <name evidence="4" type="ORF">KP509_10G073300</name>
</gene>
<reference evidence="4" key="1">
    <citation type="submission" date="2021-08" db="EMBL/GenBank/DDBJ databases">
        <title>WGS assembly of Ceratopteris richardii.</title>
        <authorList>
            <person name="Marchant D.B."/>
            <person name="Chen G."/>
            <person name="Jenkins J."/>
            <person name="Shu S."/>
            <person name="Leebens-Mack J."/>
            <person name="Grimwood J."/>
            <person name="Schmutz J."/>
            <person name="Soltis P."/>
            <person name="Soltis D."/>
            <person name="Chen Z.-H."/>
        </authorList>
    </citation>
    <scope>NUCLEOTIDE SEQUENCE</scope>
    <source>
        <strain evidence="4">Whitten #5841</strain>
        <tissue evidence="4">Leaf</tissue>
    </source>
</reference>
<keyword evidence="2" id="KW-1133">Transmembrane helix</keyword>
<dbReference type="AlphaFoldDB" id="A0A8T2TYP3"/>
<dbReference type="OrthoDB" id="8062037at2759"/>
<dbReference type="PANTHER" id="PTHR46225">
    <property type="entry name" value="C3H4 TYPE ZINC FINGER PROTEIN"/>
    <property type="match status" value="1"/>
</dbReference>
<dbReference type="EMBL" id="CM035415">
    <property type="protein sequence ID" value="KAH7428052.1"/>
    <property type="molecule type" value="Genomic_DNA"/>
</dbReference>
<keyword evidence="2" id="KW-0812">Transmembrane</keyword>
<dbReference type="SUPFAM" id="SSF57850">
    <property type="entry name" value="RING/U-box"/>
    <property type="match status" value="1"/>
</dbReference>
<dbReference type="InterPro" id="IPR013083">
    <property type="entry name" value="Znf_RING/FYVE/PHD"/>
</dbReference>
<protein>
    <recommendedName>
        <fullName evidence="3">RING-type domain-containing protein</fullName>
    </recommendedName>
</protein>
<accession>A0A8T2TYP3</accession>
<feature type="domain" description="RING-type" evidence="3">
    <location>
        <begin position="138"/>
        <end position="179"/>
    </location>
</feature>
<dbReference type="Gene3D" id="3.30.40.10">
    <property type="entry name" value="Zinc/RING finger domain, C3HC4 (zinc finger)"/>
    <property type="match status" value="1"/>
</dbReference>
<dbReference type="GO" id="GO:0008270">
    <property type="term" value="F:zinc ion binding"/>
    <property type="evidence" value="ECO:0007669"/>
    <property type="project" value="UniProtKB-KW"/>
</dbReference>
<keyword evidence="5" id="KW-1185">Reference proteome</keyword>